<dbReference type="Proteomes" id="UP001642482">
    <property type="component" value="Unassembled WGS sequence"/>
</dbReference>
<dbReference type="InterPro" id="IPR050815">
    <property type="entry name" value="TF_fung"/>
</dbReference>
<evidence type="ECO:0000256" key="3">
    <source>
        <dbReference type="ARBA" id="ARBA00023015"/>
    </source>
</evidence>
<keyword evidence="5" id="KW-0539">Nucleus</keyword>
<dbReference type="Pfam" id="PF00172">
    <property type="entry name" value="Zn_clus"/>
    <property type="match status" value="1"/>
</dbReference>
<feature type="compositionally biased region" description="Basic and acidic residues" evidence="6">
    <location>
        <begin position="1"/>
        <end position="17"/>
    </location>
</feature>
<feature type="compositionally biased region" description="Polar residues" evidence="6">
    <location>
        <begin position="756"/>
        <end position="774"/>
    </location>
</feature>
<dbReference type="SMART" id="SM00906">
    <property type="entry name" value="Fungal_trans"/>
    <property type="match status" value="1"/>
</dbReference>
<evidence type="ECO:0000313" key="9">
    <source>
        <dbReference type="Proteomes" id="UP001642482"/>
    </source>
</evidence>
<dbReference type="PANTHER" id="PTHR47338:SF10">
    <property type="entry name" value="TRANSCRIPTION FACTOR DOMAIN-CONTAINING PROTEIN-RELATED"/>
    <property type="match status" value="1"/>
</dbReference>
<dbReference type="InterPro" id="IPR007219">
    <property type="entry name" value="XnlR_reg_dom"/>
</dbReference>
<dbReference type="InterPro" id="IPR036864">
    <property type="entry name" value="Zn2-C6_fun-type_DNA-bd_sf"/>
</dbReference>
<reference evidence="8 9" key="1">
    <citation type="submission" date="2024-01" db="EMBL/GenBank/DDBJ databases">
        <authorList>
            <person name="Allen C."/>
            <person name="Tagirdzhanova G."/>
        </authorList>
    </citation>
    <scope>NUCLEOTIDE SEQUENCE [LARGE SCALE GENOMIC DNA]</scope>
</reference>
<dbReference type="PROSITE" id="PS50048">
    <property type="entry name" value="ZN2_CY6_FUNGAL_2"/>
    <property type="match status" value="1"/>
</dbReference>
<gene>
    <name evidence="8" type="ORF">SEUCBS140593_000647</name>
</gene>
<evidence type="ECO:0000259" key="7">
    <source>
        <dbReference type="PROSITE" id="PS50048"/>
    </source>
</evidence>
<dbReference type="SMART" id="SM00066">
    <property type="entry name" value="GAL4"/>
    <property type="match status" value="1"/>
</dbReference>
<feature type="region of interest" description="Disordered" evidence="6">
    <location>
        <begin position="1"/>
        <end position="24"/>
    </location>
</feature>
<feature type="domain" description="Zn(2)-C6 fungal-type" evidence="7">
    <location>
        <begin position="32"/>
        <end position="64"/>
    </location>
</feature>
<dbReference type="EMBL" id="CAWUHD010000003">
    <property type="protein sequence ID" value="CAK7209894.1"/>
    <property type="molecule type" value="Genomic_DNA"/>
</dbReference>
<accession>A0ABP0ARV4</accession>
<organism evidence="8 9">
    <name type="scientific">Sporothrix eucalyptigena</name>
    <dbReference type="NCBI Taxonomy" id="1812306"/>
    <lineage>
        <taxon>Eukaryota</taxon>
        <taxon>Fungi</taxon>
        <taxon>Dikarya</taxon>
        <taxon>Ascomycota</taxon>
        <taxon>Pezizomycotina</taxon>
        <taxon>Sordariomycetes</taxon>
        <taxon>Sordariomycetidae</taxon>
        <taxon>Ophiostomatales</taxon>
        <taxon>Ophiostomataceae</taxon>
        <taxon>Sporothrix</taxon>
    </lineage>
</organism>
<evidence type="ECO:0000256" key="2">
    <source>
        <dbReference type="ARBA" id="ARBA00022723"/>
    </source>
</evidence>
<comment type="caution">
    <text evidence="8">The sequence shown here is derived from an EMBL/GenBank/DDBJ whole genome shotgun (WGS) entry which is preliminary data.</text>
</comment>
<dbReference type="PROSITE" id="PS00463">
    <property type="entry name" value="ZN2_CY6_FUNGAL_1"/>
    <property type="match status" value="1"/>
</dbReference>
<keyword evidence="9" id="KW-1185">Reference proteome</keyword>
<dbReference type="CDD" id="cd00067">
    <property type="entry name" value="GAL4"/>
    <property type="match status" value="1"/>
</dbReference>
<sequence>MDSSEHSSSGDEPRDDRDEREDDAPLDLEPLACVACRARKLKCDRTKPACSRCTKATDGTICVYPESRRKPMFKRRNVKDLEARLAQVEGLLKEAPILDRKRGAEDHSDSSSSYAFRNGVRDCNGTGLFSVITEAEHGDSPLGGGFGGGPNLNATVEEENYSTELMDLGMSESLPPYEIIEALHTAYFQNQHMFIPIIHQARYLKAFHSAPHLRPPMGLQYAIWAMSSQVYHKYSGFHDAFYRRARQYLENDEMRGHGEHFITIGHAQAWALLAAYEARRLFFTRAAMSCSRAVRLVGMMGLNRLDDESGGDRIATTLRPPEDWTELEERRRVYWGAFCVDSHASISTGWPTLINANDATTHLPSSEDAFTRGIPQRSCSLENIFSGSTYSTFSSAILVCHLFNSILLHVQLKPGDRPEDLDYGPFWQRHRSLDTKLSSAFVFLPERYRLPNNFHDPVAVHTNLNLHAATICLHNAAVERAEVHNMKASVIKGFHDRMFTAAQEIINIMEKTSYMAASYKSPLASLSLYCAASVFIYQAMVHEKNGTQNTDNAEAAASNVEFIMRCMDNGRSNNVTRLLLHQAILDVDRNGLAPSKHFAWFKRYSNRAVDAGHYVPVLARSAVSRHSWMQPPMAGRLPLINDHNAKIMKTQQCCTAGDTNICDACRSKMEASGSTDARFNAAAAHGNDLANKTKRRRVQSPQERSASPAGADRLHYGGAFVVLPHRSAVSSSRGSSSDKSSDSDDEDDSAVPAHHSATSGTDSGSRPSISTQGSLPGLVMGTMASPPNITSAAGVAMPKPPQPATNNFFPSVSLPDLWTGSASSLAVNASLGNGSFIGLSASNIDLTRSPQNNQAAGSSLGMDSSFLYNPLSETVPTSSFDDAAAIEAIVTGDTAEQVEGSDPWTSFLQAGDFDSTDWAAIDNQP</sequence>
<evidence type="ECO:0000313" key="8">
    <source>
        <dbReference type="EMBL" id="CAK7209894.1"/>
    </source>
</evidence>
<keyword evidence="4" id="KW-0804">Transcription</keyword>
<dbReference type="Pfam" id="PF04082">
    <property type="entry name" value="Fungal_trans"/>
    <property type="match status" value="1"/>
</dbReference>
<evidence type="ECO:0000256" key="5">
    <source>
        <dbReference type="ARBA" id="ARBA00023242"/>
    </source>
</evidence>
<keyword evidence="2" id="KW-0479">Metal-binding</keyword>
<proteinExistence type="predicted"/>
<dbReference type="CDD" id="cd12148">
    <property type="entry name" value="fungal_TF_MHR"/>
    <property type="match status" value="1"/>
</dbReference>
<name>A0ABP0ARV4_9PEZI</name>
<evidence type="ECO:0000256" key="4">
    <source>
        <dbReference type="ARBA" id="ARBA00023163"/>
    </source>
</evidence>
<dbReference type="InterPro" id="IPR001138">
    <property type="entry name" value="Zn2Cys6_DnaBD"/>
</dbReference>
<dbReference type="Gene3D" id="4.10.240.10">
    <property type="entry name" value="Zn(2)-C6 fungal-type DNA-binding domain"/>
    <property type="match status" value="1"/>
</dbReference>
<dbReference type="SUPFAM" id="SSF57701">
    <property type="entry name" value="Zn2/Cys6 DNA-binding domain"/>
    <property type="match status" value="1"/>
</dbReference>
<protein>
    <recommendedName>
        <fullName evidence="7">Zn(2)-C6 fungal-type domain-containing protein</fullName>
    </recommendedName>
</protein>
<dbReference type="PANTHER" id="PTHR47338">
    <property type="entry name" value="ZN(II)2CYS6 TRANSCRIPTION FACTOR (EUROFUNG)-RELATED"/>
    <property type="match status" value="1"/>
</dbReference>
<feature type="compositionally biased region" description="Low complexity" evidence="6">
    <location>
        <begin position="727"/>
        <end position="738"/>
    </location>
</feature>
<keyword evidence="3" id="KW-0805">Transcription regulation</keyword>
<feature type="region of interest" description="Disordered" evidence="6">
    <location>
        <begin position="727"/>
        <end position="785"/>
    </location>
</feature>
<evidence type="ECO:0000256" key="6">
    <source>
        <dbReference type="SAM" id="MobiDB-lite"/>
    </source>
</evidence>
<evidence type="ECO:0000256" key="1">
    <source>
        <dbReference type="ARBA" id="ARBA00004123"/>
    </source>
</evidence>
<feature type="region of interest" description="Disordered" evidence="6">
    <location>
        <begin position="684"/>
        <end position="713"/>
    </location>
</feature>
<comment type="subcellular location">
    <subcellularLocation>
        <location evidence="1">Nucleus</location>
    </subcellularLocation>
</comment>